<evidence type="ECO:0000256" key="1">
    <source>
        <dbReference type="ARBA" id="ARBA00022723"/>
    </source>
</evidence>
<evidence type="ECO:0000256" key="3">
    <source>
        <dbReference type="ARBA" id="ARBA00023015"/>
    </source>
</evidence>
<dbReference type="SMART" id="SM00066">
    <property type="entry name" value="GAL4"/>
    <property type="match status" value="1"/>
</dbReference>
<keyword evidence="2" id="KW-0862">Zinc</keyword>
<feature type="domain" description="Zn(2)-C6 fungal-type" evidence="7">
    <location>
        <begin position="24"/>
        <end position="52"/>
    </location>
</feature>
<evidence type="ECO:0000313" key="8">
    <source>
        <dbReference type="EMBL" id="KIM97364.1"/>
    </source>
</evidence>
<evidence type="ECO:0000256" key="2">
    <source>
        <dbReference type="ARBA" id="ARBA00022833"/>
    </source>
</evidence>
<dbReference type="InterPro" id="IPR021858">
    <property type="entry name" value="Fun_TF"/>
</dbReference>
<dbReference type="GO" id="GO:0008270">
    <property type="term" value="F:zinc ion binding"/>
    <property type="evidence" value="ECO:0007669"/>
    <property type="project" value="InterPro"/>
</dbReference>
<reference evidence="8 9" key="1">
    <citation type="submission" date="2014-04" db="EMBL/GenBank/DDBJ databases">
        <authorList>
            <consortium name="DOE Joint Genome Institute"/>
            <person name="Kuo A."/>
            <person name="Martino E."/>
            <person name="Perotto S."/>
            <person name="Kohler A."/>
            <person name="Nagy L.G."/>
            <person name="Floudas D."/>
            <person name="Copeland A."/>
            <person name="Barry K.W."/>
            <person name="Cichocki N."/>
            <person name="Veneault-Fourrey C."/>
            <person name="LaButti K."/>
            <person name="Lindquist E.A."/>
            <person name="Lipzen A."/>
            <person name="Lundell T."/>
            <person name="Morin E."/>
            <person name="Murat C."/>
            <person name="Sun H."/>
            <person name="Tunlid A."/>
            <person name="Henrissat B."/>
            <person name="Grigoriev I.V."/>
            <person name="Hibbett D.S."/>
            <person name="Martin F."/>
            <person name="Nordberg H.P."/>
            <person name="Cantor M.N."/>
            <person name="Hua S.X."/>
        </authorList>
    </citation>
    <scope>NUCLEOTIDE SEQUENCE [LARGE SCALE GENOMIC DNA]</scope>
    <source>
        <strain evidence="8 9">Zn</strain>
    </source>
</reference>
<dbReference type="HOGENOM" id="CLU_011409_3_0_1"/>
<keyword evidence="1" id="KW-0479">Metal-binding</keyword>
<evidence type="ECO:0000256" key="6">
    <source>
        <dbReference type="ARBA" id="ARBA00023242"/>
    </source>
</evidence>
<accession>A0A0C3H1V2</accession>
<gene>
    <name evidence="8" type="ORF">OIDMADRAFT_204080</name>
</gene>
<dbReference type="PROSITE" id="PS50048">
    <property type="entry name" value="ZN2_CY6_FUNGAL_2"/>
    <property type="match status" value="1"/>
</dbReference>
<keyword evidence="4" id="KW-0238">DNA-binding</keyword>
<dbReference type="STRING" id="913774.A0A0C3H1V2"/>
<keyword evidence="3" id="KW-0805">Transcription regulation</keyword>
<dbReference type="SUPFAM" id="SSF57701">
    <property type="entry name" value="Zn2/Cys6 DNA-binding domain"/>
    <property type="match status" value="1"/>
</dbReference>
<evidence type="ECO:0000256" key="5">
    <source>
        <dbReference type="ARBA" id="ARBA00023163"/>
    </source>
</evidence>
<keyword evidence="9" id="KW-1185">Reference proteome</keyword>
<organism evidence="8 9">
    <name type="scientific">Oidiodendron maius (strain Zn)</name>
    <dbReference type="NCBI Taxonomy" id="913774"/>
    <lineage>
        <taxon>Eukaryota</taxon>
        <taxon>Fungi</taxon>
        <taxon>Dikarya</taxon>
        <taxon>Ascomycota</taxon>
        <taxon>Pezizomycotina</taxon>
        <taxon>Leotiomycetes</taxon>
        <taxon>Leotiomycetes incertae sedis</taxon>
        <taxon>Myxotrichaceae</taxon>
        <taxon>Oidiodendron</taxon>
    </lineage>
</organism>
<reference evidence="9" key="2">
    <citation type="submission" date="2015-01" db="EMBL/GenBank/DDBJ databases">
        <title>Evolutionary Origins and Diversification of the Mycorrhizal Mutualists.</title>
        <authorList>
            <consortium name="DOE Joint Genome Institute"/>
            <consortium name="Mycorrhizal Genomics Consortium"/>
            <person name="Kohler A."/>
            <person name="Kuo A."/>
            <person name="Nagy L.G."/>
            <person name="Floudas D."/>
            <person name="Copeland A."/>
            <person name="Barry K.W."/>
            <person name="Cichocki N."/>
            <person name="Veneault-Fourrey C."/>
            <person name="LaButti K."/>
            <person name="Lindquist E.A."/>
            <person name="Lipzen A."/>
            <person name="Lundell T."/>
            <person name="Morin E."/>
            <person name="Murat C."/>
            <person name="Riley R."/>
            <person name="Ohm R."/>
            <person name="Sun H."/>
            <person name="Tunlid A."/>
            <person name="Henrissat B."/>
            <person name="Grigoriev I.V."/>
            <person name="Hibbett D.S."/>
            <person name="Martin F."/>
        </authorList>
    </citation>
    <scope>NUCLEOTIDE SEQUENCE [LARGE SCALE GENOMIC DNA]</scope>
    <source>
        <strain evidence="9">Zn</strain>
    </source>
</reference>
<dbReference type="InterPro" id="IPR001138">
    <property type="entry name" value="Zn2Cys6_DnaBD"/>
</dbReference>
<dbReference type="AlphaFoldDB" id="A0A0C3H1V2"/>
<dbReference type="Gene3D" id="4.10.240.10">
    <property type="entry name" value="Zn(2)-C6 fungal-type DNA-binding domain"/>
    <property type="match status" value="1"/>
</dbReference>
<dbReference type="Proteomes" id="UP000054321">
    <property type="component" value="Unassembled WGS sequence"/>
</dbReference>
<dbReference type="InParanoid" id="A0A0C3H1V2"/>
<dbReference type="CDD" id="cd00067">
    <property type="entry name" value="GAL4"/>
    <property type="match status" value="1"/>
</dbReference>
<dbReference type="InterPro" id="IPR052360">
    <property type="entry name" value="Transcr_Regulatory_Proteins"/>
</dbReference>
<keyword evidence="6" id="KW-0539">Nucleus</keyword>
<dbReference type="PANTHER" id="PTHR36206:SF16">
    <property type="entry name" value="TRANSCRIPTION FACTOR DOMAIN-CONTAINING PROTEIN-RELATED"/>
    <property type="match status" value="1"/>
</dbReference>
<dbReference type="Pfam" id="PF00172">
    <property type="entry name" value="Zn_clus"/>
    <property type="match status" value="1"/>
</dbReference>
<dbReference type="PANTHER" id="PTHR36206">
    <property type="entry name" value="ASPERCRYPTIN BIOSYNTHESIS CLUSTER-SPECIFIC TRANSCRIPTION REGULATOR ATNN-RELATED"/>
    <property type="match status" value="1"/>
</dbReference>
<evidence type="ECO:0000259" key="7">
    <source>
        <dbReference type="PROSITE" id="PS50048"/>
    </source>
</evidence>
<protein>
    <recommendedName>
        <fullName evidence="7">Zn(2)-C6 fungal-type domain-containing protein</fullName>
    </recommendedName>
</protein>
<dbReference type="GO" id="GO:0003677">
    <property type="term" value="F:DNA binding"/>
    <property type="evidence" value="ECO:0007669"/>
    <property type="project" value="UniProtKB-KW"/>
</dbReference>
<dbReference type="GO" id="GO:0000981">
    <property type="term" value="F:DNA-binding transcription factor activity, RNA polymerase II-specific"/>
    <property type="evidence" value="ECO:0007669"/>
    <property type="project" value="InterPro"/>
</dbReference>
<dbReference type="Pfam" id="PF11951">
    <property type="entry name" value="Fungal_trans_2"/>
    <property type="match status" value="1"/>
</dbReference>
<keyword evidence="5" id="KW-0804">Transcription</keyword>
<dbReference type="EMBL" id="KN832882">
    <property type="protein sequence ID" value="KIM97364.1"/>
    <property type="molecule type" value="Genomic_DNA"/>
</dbReference>
<proteinExistence type="predicted"/>
<sequence>MESTARTKSSCQDPKTSRRKVKTGCRTCKIRRVKCDETRPSCHRCVSTGRTCDGYGIWAGGKASHTPALIGPKSCNIPRQPATFFALALSSEERSRFEFFRCRSSKKVQGIFSSYFWETLVFQVSTIEPAVLHAILALSSVQVAAVTDNCSHPSSITLSIPDKQEEFTLRHYIKAIGHLHPHLSAKHTSSIRVALIACVVFVCLDFFRGHNKSAQAHLLSGLKLLTDIQNCSDTVDDWIAEAFYRLHVQVGLFNHGYEFPQIALRPLESEPQPPIFHSMRQARNYLDQLMDKVIHLTQLGLQNADSIPSQLVDCQKSLRAEFASWRVTFKASKSNLLADGPVRGEYAYRLLHMYYVMGSIMAHACIWPTCEWIFDLHRDDFATIIAIAVNLRKRTLSAPKRLIGDDSGISKAIGDIGWIPPLYYAAIKCRVHRIRLQAIRLLDASPHKEMIWDSDLLAAVAQKVMEIEERGFYEDKDARNTSDINVIKLPETRHFFMPALPSRYRIHEVRVLLADDPLQNAVVLCRTKTDDGGWTVIAGEYDAISQRWVAAEERIIDDTRLLSSGSFI</sequence>
<evidence type="ECO:0000256" key="4">
    <source>
        <dbReference type="ARBA" id="ARBA00023125"/>
    </source>
</evidence>
<dbReference type="InterPro" id="IPR036864">
    <property type="entry name" value="Zn2-C6_fun-type_DNA-bd_sf"/>
</dbReference>
<evidence type="ECO:0000313" key="9">
    <source>
        <dbReference type="Proteomes" id="UP000054321"/>
    </source>
</evidence>
<dbReference type="PROSITE" id="PS00463">
    <property type="entry name" value="ZN2_CY6_FUNGAL_1"/>
    <property type="match status" value="1"/>
</dbReference>
<name>A0A0C3H1V2_OIDMZ</name>
<dbReference type="OrthoDB" id="2593732at2759"/>